<dbReference type="Pfam" id="PF00188">
    <property type="entry name" value="CAP"/>
    <property type="match status" value="1"/>
</dbReference>
<evidence type="ECO:0000259" key="1">
    <source>
        <dbReference type="Pfam" id="PF00188"/>
    </source>
</evidence>
<dbReference type="InterPro" id="IPR035940">
    <property type="entry name" value="CAP_sf"/>
</dbReference>
<keyword evidence="3" id="KW-1185">Reference proteome</keyword>
<protein>
    <submittedName>
        <fullName evidence="2">SCP-like protein</fullName>
    </submittedName>
</protein>
<dbReference type="CDD" id="cd05380">
    <property type="entry name" value="CAP_euk"/>
    <property type="match status" value="1"/>
</dbReference>
<evidence type="ECO:0000313" key="2">
    <source>
        <dbReference type="EMBL" id="KIH64855.1"/>
    </source>
</evidence>
<reference evidence="2 3" key="1">
    <citation type="submission" date="2013-12" db="EMBL/GenBank/DDBJ databases">
        <title>Draft genome of the parsitic nematode Ancylostoma duodenale.</title>
        <authorList>
            <person name="Mitreva M."/>
        </authorList>
    </citation>
    <scope>NUCLEOTIDE SEQUENCE [LARGE SCALE GENOMIC DNA]</scope>
    <source>
        <strain evidence="2 3">Zhejiang</strain>
    </source>
</reference>
<evidence type="ECO:0000313" key="3">
    <source>
        <dbReference type="Proteomes" id="UP000054047"/>
    </source>
</evidence>
<dbReference type="AlphaFoldDB" id="A0A0C2GU59"/>
<proteinExistence type="predicted"/>
<dbReference type="SUPFAM" id="SSF55797">
    <property type="entry name" value="PR-1-like"/>
    <property type="match status" value="1"/>
</dbReference>
<name>A0A0C2GU59_9BILA</name>
<dbReference type="OrthoDB" id="414826at2759"/>
<gene>
    <name evidence="2" type="ORF">ANCDUO_04830</name>
</gene>
<dbReference type="Proteomes" id="UP000054047">
    <property type="component" value="Unassembled WGS sequence"/>
</dbReference>
<dbReference type="EMBL" id="KN727839">
    <property type="protein sequence ID" value="KIH64855.1"/>
    <property type="molecule type" value="Genomic_DNA"/>
</dbReference>
<accession>A0A0C2GU59</accession>
<organism evidence="2 3">
    <name type="scientific">Ancylostoma duodenale</name>
    <dbReference type="NCBI Taxonomy" id="51022"/>
    <lineage>
        <taxon>Eukaryota</taxon>
        <taxon>Metazoa</taxon>
        <taxon>Ecdysozoa</taxon>
        <taxon>Nematoda</taxon>
        <taxon>Chromadorea</taxon>
        <taxon>Rhabditida</taxon>
        <taxon>Rhabditina</taxon>
        <taxon>Rhabditomorpha</taxon>
        <taxon>Strongyloidea</taxon>
        <taxon>Ancylostomatidae</taxon>
        <taxon>Ancylostomatinae</taxon>
        <taxon>Ancylostoma</taxon>
    </lineage>
</organism>
<dbReference type="Gene3D" id="3.40.33.10">
    <property type="entry name" value="CAP"/>
    <property type="match status" value="1"/>
</dbReference>
<dbReference type="InterPro" id="IPR014044">
    <property type="entry name" value="CAP_dom"/>
</dbReference>
<sequence>MKRRNWDCNIENNAFLSTCGNTPIPQDFAANSATLSMSGKKCDITENTMTILKKWDSQATAADLSQAPNYDEQKQKEFGIVADVDANPRPECTNLQPGLLGDDEMTYDMQVTAKDMVNYYRNLVATGWAKSKSGYTPTAKAMNALVEIYGLNDVIVYDCDTLGAEAKDLATDCTSNSYTSKIGMAVNYHRVKDLTLSEEQVLEKALSTWYSQLENVDLDEKANYDNNVQTRAPSFANLVVGDATKLGCSVHTCEPQGFSVAVCEFDGTPTDGFPLYTVDKACSGCAAGKSCHKGLPGLCA</sequence>
<feature type="domain" description="SCP" evidence="1">
    <location>
        <begin position="115"/>
        <end position="265"/>
    </location>
</feature>